<keyword evidence="3 7" id="KW-0067">ATP-binding</keyword>
<protein>
    <recommendedName>
        <fullName evidence="9">Kinesin motor domain-containing protein</fullName>
    </recommendedName>
</protein>
<feature type="coiled-coil region" evidence="8">
    <location>
        <begin position="579"/>
        <end position="626"/>
    </location>
</feature>
<dbReference type="EMBL" id="OX451735">
    <property type="protein sequence ID" value="CAI8592798.1"/>
    <property type="molecule type" value="Genomic_DNA"/>
</dbReference>
<feature type="domain" description="Kinesin motor" evidence="9">
    <location>
        <begin position="87"/>
        <end position="424"/>
    </location>
</feature>
<comment type="similarity">
    <text evidence="6">Belongs to the TRAFAC class myosin-kinesin ATPase superfamily. Kinesin family. KIN-12 subfamily.</text>
</comment>
<dbReference type="GO" id="GO:0003777">
    <property type="term" value="F:microtubule motor activity"/>
    <property type="evidence" value="ECO:0007669"/>
    <property type="project" value="InterPro"/>
</dbReference>
<sequence>MPFLSEAASAIKTRFGFHNHPSEQLSLTQNTPDLFKSAVKDNLIHNSAVRNITDWDDDCVVGQSSAKVSSIQSFELCEDPSFWKDHNVQVIIRMRPLSNNEISVQGNNKCVRQESCQTISWTGPPEARFTFDLVADENVSQENLFKVAGVPMVDNCMGGYNSCMFAYGQTGSGKTHTMLGDIEGGTRRHSVNCGMTPRIFEHLFSRIQKEKEVRRDEKLKFTCKCSFLEIYNEQILDLLDPSSSNLQIREDSKKGVYVENLKEMEVTNARDVIQLLVQGAANRKVAATNMNRASSRSHSVFTCIIESQWDSQGVTHFRFARLNLVDLAGSERQKSSGAEGERLKEATNINKSLSTLGLVIMNLVGISNGKSHHVPYRDSKLTFLLQDSLGGNSKTIIIANISPSICCSLETLSTLKFAQRAKFIRNNAIVNEDASGDVIAMRLQIQQLKKEVSRLRSLGGGGEIQDKDTSVISFPGSPVSSFKWESAQGSFSPLTSAKRVSNKDYEIALVGAFRREKDKEIALQALREENEAAKKLVKQREDEIQCLKMRLKFREAERRRLEAVASGKISAETHLLLEKEEHLKEIEVLQAKVDRSQDVTRFALENLQLTEEIKRLKSFYEEGEREIMNGQIMVLQNKLLEALDWKLMHEPDMKTNADSMMEDLNRDCDLISKQEPSPKSRWQSSLREENEFLRIQAIQNHAEMDTILKKLEVCLGEKEKLKRQVDDLKAKFEQEKSQLSETTTEGREQIDPPSININGQMELKTMVDAIAAASHREAEAHETAIILSRENEELRVKLRAMLEDNSKLIELYEQAAAENNRNITKGENSQETVSKVANDYLLEKREEEAALKRVIEDLQHQLTEINEEKREEVAALKRVIEDNSKLIELSEQAAAENNRNITKGENSQEIVSKVANVYLLEKREEEAALKRVIEDLQHQLMEINEEKREEVAALKSVIEDLQHQLTEINEENEKLMSLYERAMQEKDDLKRILSCYGHKRVETKGEELDCVEKLVEVDEGERDSIVGTASEEVQDRCDGRYDVNPVTSGSDICLESDGHEEEKLLKEENEGDILVNTEKETEVSNLNEAKLSIVGTASEEVQDRCDGRYDVNPATSGSDIFLESDGHEEEKLLKEENEGDILVNTEKDTEVSNLNEAKLSIELNYAKERELSRSDGHEEEKLLKEENEGDILVNTEKDTEVSSLNEAKLSIELNYAKERELSGSDGHEEEKLLKEENEGDILVNTEKDTEVSNLNEAKLSIELNYAKERELSGSDGHEEEKLLKEENEGDILVNTEKDTEVSNLNEAKLSIELNYAKEKLERVDEQILDAVRTLGYAEKEFVQVDELSREIQVIEHDILVKRQQFKSSNLELHEAHNRRALTDKKLSALKYSLSNFMKHGSFSYFEQREAKARATLNALASHLDRKKGELAALQASKQLLDSDIKKTQESEAELTKNVACIKSKLEEENRMREDGKVLFAIDNTHNIDSSVKSWQFSGKAFDLLKLEEEKTKLQAELKLSQEKSGVIRKELGNLNKKVAKVESQIQAVGLEVQQGLRTTEEKECSLQRATNEKEMFLEFRDNGMLEMEHLIIDLHQYVFEYDLKEAETKILGEELQMNFLRAEELQTDMMIAVNSNFLSSMSCVGTFEKVEGQMKNLRTSIQETKLLLEGISRAT</sequence>
<proteinExistence type="inferred from homology"/>
<dbReference type="PROSITE" id="PS00411">
    <property type="entry name" value="KINESIN_MOTOR_1"/>
    <property type="match status" value="1"/>
</dbReference>
<dbReference type="Gene3D" id="3.40.850.10">
    <property type="entry name" value="Kinesin motor domain"/>
    <property type="match status" value="1"/>
</dbReference>
<keyword evidence="1" id="KW-0493">Microtubule</keyword>
<dbReference type="PANTHER" id="PTHR37739:SF14">
    <property type="entry name" value="KINESIN-LIKE PROTEIN KIN-12E"/>
    <property type="match status" value="1"/>
</dbReference>
<evidence type="ECO:0000313" key="11">
    <source>
        <dbReference type="Proteomes" id="UP001157006"/>
    </source>
</evidence>
<dbReference type="SMART" id="SM00129">
    <property type="entry name" value="KISc"/>
    <property type="match status" value="1"/>
</dbReference>
<dbReference type="InterPro" id="IPR027417">
    <property type="entry name" value="P-loop_NTPase"/>
</dbReference>
<feature type="coiled-coil region" evidence="8">
    <location>
        <begin position="516"/>
        <end position="550"/>
    </location>
</feature>
<dbReference type="Proteomes" id="UP001157006">
    <property type="component" value="Chromosome 1S"/>
</dbReference>
<dbReference type="SUPFAM" id="SSF52540">
    <property type="entry name" value="P-loop containing nucleoside triphosphate hydrolases"/>
    <property type="match status" value="1"/>
</dbReference>
<dbReference type="InterPro" id="IPR001752">
    <property type="entry name" value="Kinesin_motor_dom"/>
</dbReference>
<evidence type="ECO:0000256" key="2">
    <source>
        <dbReference type="ARBA" id="ARBA00022741"/>
    </source>
</evidence>
<evidence type="ECO:0000256" key="7">
    <source>
        <dbReference type="PROSITE-ProRule" id="PRU00283"/>
    </source>
</evidence>
<evidence type="ECO:0000256" key="4">
    <source>
        <dbReference type="ARBA" id="ARBA00023054"/>
    </source>
</evidence>
<evidence type="ECO:0000256" key="8">
    <source>
        <dbReference type="SAM" id="Coils"/>
    </source>
</evidence>
<dbReference type="PROSITE" id="PS50067">
    <property type="entry name" value="KINESIN_MOTOR_2"/>
    <property type="match status" value="1"/>
</dbReference>
<dbReference type="InterPro" id="IPR019821">
    <property type="entry name" value="Kinesin_motor_CS"/>
</dbReference>
<evidence type="ECO:0000256" key="3">
    <source>
        <dbReference type="ARBA" id="ARBA00022840"/>
    </source>
</evidence>
<feature type="binding site" evidence="7">
    <location>
        <begin position="168"/>
        <end position="175"/>
    </location>
    <ligand>
        <name>ATP</name>
        <dbReference type="ChEBI" id="CHEBI:30616"/>
    </ligand>
</feature>
<evidence type="ECO:0000256" key="1">
    <source>
        <dbReference type="ARBA" id="ARBA00022701"/>
    </source>
</evidence>
<dbReference type="PANTHER" id="PTHR37739">
    <property type="entry name" value="KINESIN-LIKE PROTEIN KIN-12D"/>
    <property type="match status" value="1"/>
</dbReference>
<evidence type="ECO:0000256" key="6">
    <source>
        <dbReference type="ARBA" id="ARBA00034488"/>
    </source>
</evidence>
<dbReference type="InterPro" id="IPR036961">
    <property type="entry name" value="Kinesin_motor_dom_sf"/>
</dbReference>
<dbReference type="GO" id="GO:0005874">
    <property type="term" value="C:microtubule"/>
    <property type="evidence" value="ECO:0007669"/>
    <property type="project" value="UniProtKB-KW"/>
</dbReference>
<feature type="coiled-coil region" evidence="8">
    <location>
        <begin position="711"/>
        <end position="745"/>
    </location>
</feature>
<dbReference type="FunFam" id="3.40.850.10:FF:000033">
    <property type="entry name" value="Kinesin-like protein KIN-12E"/>
    <property type="match status" value="1"/>
</dbReference>
<accession>A0AAV0Z6T8</accession>
<dbReference type="GO" id="GO:0005524">
    <property type="term" value="F:ATP binding"/>
    <property type="evidence" value="ECO:0007669"/>
    <property type="project" value="UniProtKB-UniRule"/>
</dbReference>
<keyword evidence="4 8" id="KW-0175">Coiled coil</keyword>
<keyword evidence="5 7" id="KW-0505">Motor protein</keyword>
<organism evidence="10 11">
    <name type="scientific">Vicia faba</name>
    <name type="common">Broad bean</name>
    <name type="synonym">Faba vulgaris</name>
    <dbReference type="NCBI Taxonomy" id="3906"/>
    <lineage>
        <taxon>Eukaryota</taxon>
        <taxon>Viridiplantae</taxon>
        <taxon>Streptophyta</taxon>
        <taxon>Embryophyta</taxon>
        <taxon>Tracheophyta</taxon>
        <taxon>Spermatophyta</taxon>
        <taxon>Magnoliopsida</taxon>
        <taxon>eudicotyledons</taxon>
        <taxon>Gunneridae</taxon>
        <taxon>Pentapetalae</taxon>
        <taxon>rosids</taxon>
        <taxon>fabids</taxon>
        <taxon>Fabales</taxon>
        <taxon>Fabaceae</taxon>
        <taxon>Papilionoideae</taxon>
        <taxon>50 kb inversion clade</taxon>
        <taxon>NPAAA clade</taxon>
        <taxon>Hologalegina</taxon>
        <taxon>IRL clade</taxon>
        <taxon>Fabeae</taxon>
        <taxon>Vicia</taxon>
    </lineage>
</organism>
<dbReference type="GO" id="GO:0008017">
    <property type="term" value="F:microtubule binding"/>
    <property type="evidence" value="ECO:0007669"/>
    <property type="project" value="InterPro"/>
</dbReference>
<keyword evidence="11" id="KW-1185">Reference proteome</keyword>
<evidence type="ECO:0000256" key="5">
    <source>
        <dbReference type="ARBA" id="ARBA00023175"/>
    </source>
</evidence>
<feature type="coiled-coil region" evidence="8">
    <location>
        <begin position="791"/>
        <end position="886"/>
    </location>
</feature>
<dbReference type="InterPro" id="IPR044986">
    <property type="entry name" value="KIF15/KIN-12"/>
</dbReference>
<feature type="coiled-coil region" evidence="8">
    <location>
        <begin position="431"/>
        <end position="458"/>
    </location>
</feature>
<evidence type="ECO:0000313" key="10">
    <source>
        <dbReference type="EMBL" id="CAI8592798.1"/>
    </source>
</evidence>
<name>A0AAV0Z6T8_VICFA</name>
<dbReference type="GO" id="GO:0007018">
    <property type="term" value="P:microtubule-based movement"/>
    <property type="evidence" value="ECO:0007669"/>
    <property type="project" value="InterPro"/>
</dbReference>
<evidence type="ECO:0000259" key="9">
    <source>
        <dbReference type="PROSITE" id="PS50067"/>
    </source>
</evidence>
<keyword evidence="2 7" id="KW-0547">Nucleotide-binding</keyword>
<reference evidence="10 11" key="1">
    <citation type="submission" date="2023-01" db="EMBL/GenBank/DDBJ databases">
        <authorList>
            <person name="Kreplak J."/>
        </authorList>
    </citation>
    <scope>NUCLEOTIDE SEQUENCE [LARGE SCALE GENOMIC DNA]</scope>
</reference>
<gene>
    <name evidence="10" type="ORF">VFH_I059120</name>
</gene>
<dbReference type="PRINTS" id="PR00380">
    <property type="entry name" value="KINESINHEAVY"/>
</dbReference>
<dbReference type="Pfam" id="PF00225">
    <property type="entry name" value="Kinesin"/>
    <property type="match status" value="1"/>
</dbReference>
<feature type="coiled-coil region" evidence="8">
    <location>
        <begin position="919"/>
        <end position="992"/>
    </location>
</feature>